<keyword evidence="4 5" id="KW-0802">TPR repeat</keyword>
<feature type="coiled-coil region" evidence="6">
    <location>
        <begin position="174"/>
        <end position="204"/>
    </location>
</feature>
<dbReference type="GO" id="GO:0031072">
    <property type="term" value="F:heat shock protein binding"/>
    <property type="evidence" value="ECO:0007669"/>
    <property type="project" value="TreeGrafter"/>
</dbReference>
<dbReference type="EMBL" id="OV651830">
    <property type="protein sequence ID" value="CAH1104944.1"/>
    <property type="molecule type" value="Genomic_DNA"/>
</dbReference>
<sequence>MSVLDEIRGLSDYSDPRNVQPTESLISKYNIPIDHFEFAYVEKCHDGRELEKILQILKSGEEGYYPELAQATEDRLRIVKPKSRYLRKSTAVLQKNDLQREDFDEISKDMRNFVANAGKRDKELEGRKSKKPYCEVEVRQCEKKEITDVEKKKNNEKRIASTDYKSWDKYDPDTEVLKMDIEEEREIKAALEEKEKKEKESKEKYKPKKSVTFNKFATEAEAIFNSEREREKGNEFFKAGDFQEALHCYTTSIQSKPTINNLNNRAVTCLKLKKYEEALKDCNKVLTIDKENLKANIRKAEALQKLERFEEALKSIELAIQKDPNNTTAQDLADSIRKKCFREVKNTRMKIVEIE</sequence>
<feature type="coiled-coil region" evidence="6">
    <location>
        <begin position="283"/>
        <end position="319"/>
    </location>
</feature>
<dbReference type="Pfam" id="PF00515">
    <property type="entry name" value="TPR_1"/>
    <property type="match status" value="1"/>
</dbReference>
<name>A0A9P0G7G7_9CUCU</name>
<keyword evidence="2" id="KW-0963">Cytoplasm</keyword>
<dbReference type="PROSITE" id="PS50005">
    <property type="entry name" value="TPR"/>
    <property type="match status" value="2"/>
</dbReference>
<keyword evidence="6" id="KW-0175">Coiled coil</keyword>
<gene>
    <name evidence="7" type="ORF">PSYICH_LOCUS5925</name>
</gene>
<dbReference type="Proteomes" id="UP001153636">
    <property type="component" value="Chromosome 18"/>
</dbReference>
<evidence type="ECO:0000256" key="3">
    <source>
        <dbReference type="ARBA" id="ARBA00022737"/>
    </source>
</evidence>
<evidence type="ECO:0000313" key="7">
    <source>
        <dbReference type="EMBL" id="CAH1104944.1"/>
    </source>
</evidence>
<keyword evidence="8" id="KW-1185">Reference proteome</keyword>
<dbReference type="GO" id="GO:0006626">
    <property type="term" value="P:protein targeting to mitochondrion"/>
    <property type="evidence" value="ECO:0007669"/>
    <property type="project" value="TreeGrafter"/>
</dbReference>
<proteinExistence type="predicted"/>
<dbReference type="Pfam" id="PF13181">
    <property type="entry name" value="TPR_8"/>
    <property type="match status" value="1"/>
</dbReference>
<evidence type="ECO:0000256" key="5">
    <source>
        <dbReference type="PROSITE-ProRule" id="PRU00339"/>
    </source>
</evidence>
<dbReference type="PANTHER" id="PTHR45984:SF1">
    <property type="entry name" value="SPAG1 AXONEMAL DYNEIN ASSEMBLY FACTOR"/>
    <property type="match status" value="1"/>
</dbReference>
<accession>A0A9P0G7G7</accession>
<dbReference type="InterPro" id="IPR011990">
    <property type="entry name" value="TPR-like_helical_dom_sf"/>
</dbReference>
<evidence type="ECO:0000313" key="8">
    <source>
        <dbReference type="Proteomes" id="UP001153636"/>
    </source>
</evidence>
<protein>
    <recommendedName>
        <fullName evidence="9">Sperm-associated antigen 1</fullName>
    </recommendedName>
</protein>
<dbReference type="SUPFAM" id="SSF48452">
    <property type="entry name" value="TPR-like"/>
    <property type="match status" value="1"/>
</dbReference>
<evidence type="ECO:0000256" key="1">
    <source>
        <dbReference type="ARBA" id="ARBA00004496"/>
    </source>
</evidence>
<organism evidence="7 8">
    <name type="scientific">Psylliodes chrysocephalus</name>
    <dbReference type="NCBI Taxonomy" id="3402493"/>
    <lineage>
        <taxon>Eukaryota</taxon>
        <taxon>Metazoa</taxon>
        <taxon>Ecdysozoa</taxon>
        <taxon>Arthropoda</taxon>
        <taxon>Hexapoda</taxon>
        <taxon>Insecta</taxon>
        <taxon>Pterygota</taxon>
        <taxon>Neoptera</taxon>
        <taxon>Endopterygota</taxon>
        <taxon>Coleoptera</taxon>
        <taxon>Polyphaga</taxon>
        <taxon>Cucujiformia</taxon>
        <taxon>Chrysomeloidea</taxon>
        <taxon>Chrysomelidae</taxon>
        <taxon>Galerucinae</taxon>
        <taxon>Alticini</taxon>
        <taxon>Psylliodes</taxon>
    </lineage>
</organism>
<dbReference type="InterPro" id="IPR051982">
    <property type="entry name" value="CiliaryAsmbly_MitoImport"/>
</dbReference>
<dbReference type="InterPro" id="IPR019734">
    <property type="entry name" value="TPR_rpt"/>
</dbReference>
<feature type="repeat" description="TPR" evidence="5">
    <location>
        <begin position="293"/>
        <end position="326"/>
    </location>
</feature>
<dbReference type="OrthoDB" id="2942533at2759"/>
<comment type="subcellular location">
    <subcellularLocation>
        <location evidence="1">Cytoplasm</location>
    </subcellularLocation>
</comment>
<dbReference type="PANTHER" id="PTHR45984">
    <property type="entry name" value="RNA (RNA) POLYMERASE II ASSOCIATED PROTEIN HOMOLOG"/>
    <property type="match status" value="1"/>
</dbReference>
<reference evidence="7" key="1">
    <citation type="submission" date="2022-01" db="EMBL/GenBank/DDBJ databases">
        <authorList>
            <person name="King R."/>
        </authorList>
    </citation>
    <scope>NUCLEOTIDE SEQUENCE</scope>
</reference>
<keyword evidence="3" id="KW-0677">Repeat</keyword>
<dbReference type="AlphaFoldDB" id="A0A9P0G7G7"/>
<evidence type="ECO:0008006" key="9">
    <source>
        <dbReference type="Google" id="ProtNLM"/>
    </source>
</evidence>
<dbReference type="GO" id="GO:0005739">
    <property type="term" value="C:mitochondrion"/>
    <property type="evidence" value="ECO:0007669"/>
    <property type="project" value="TreeGrafter"/>
</dbReference>
<evidence type="ECO:0000256" key="2">
    <source>
        <dbReference type="ARBA" id="ARBA00022490"/>
    </source>
</evidence>
<dbReference type="GO" id="GO:0005829">
    <property type="term" value="C:cytosol"/>
    <property type="evidence" value="ECO:0007669"/>
    <property type="project" value="TreeGrafter"/>
</dbReference>
<evidence type="ECO:0000256" key="4">
    <source>
        <dbReference type="ARBA" id="ARBA00022803"/>
    </source>
</evidence>
<evidence type="ECO:0000256" key="6">
    <source>
        <dbReference type="SAM" id="Coils"/>
    </source>
</evidence>
<dbReference type="SMART" id="SM00028">
    <property type="entry name" value="TPR"/>
    <property type="match status" value="3"/>
</dbReference>
<feature type="repeat" description="TPR" evidence="5">
    <location>
        <begin position="226"/>
        <end position="259"/>
    </location>
</feature>
<dbReference type="Gene3D" id="1.25.40.10">
    <property type="entry name" value="Tetratricopeptide repeat domain"/>
    <property type="match status" value="1"/>
</dbReference>